<accession>A0A9P6KJ15</accession>
<name>A0A9P6KJ15_9FUNG</name>
<keyword evidence="3" id="KW-1133">Transmembrane helix</keyword>
<evidence type="ECO:0000259" key="7">
    <source>
        <dbReference type="PROSITE" id="PS51352"/>
    </source>
</evidence>
<protein>
    <recommendedName>
        <fullName evidence="7">Thioredoxin domain-containing protein</fullName>
    </recommendedName>
</protein>
<dbReference type="AlphaFoldDB" id="A0A9P6KJ15"/>
<dbReference type="InterPro" id="IPR036249">
    <property type="entry name" value="Thioredoxin-like_sf"/>
</dbReference>
<dbReference type="EMBL" id="JAABOA010000001">
    <property type="protein sequence ID" value="KAF9586751.1"/>
    <property type="molecule type" value="Genomic_DNA"/>
</dbReference>
<evidence type="ECO:0000256" key="1">
    <source>
        <dbReference type="ARBA" id="ARBA00004389"/>
    </source>
</evidence>
<comment type="function">
    <text evidence="5">Probable disulfide isomerase, which participates in the folding of proteins containing disulfide bonds. May act as a dithiol oxidase. Acts as a regulator of endoplasmic reticulum-mitochondria contact sites via its ability to regulate redox signals.</text>
</comment>
<keyword evidence="9" id="KW-1185">Reference proteome</keyword>
<dbReference type="PANTHER" id="PTHR46426:SF1">
    <property type="entry name" value="PROTEIN DISULFIDE-ISOMERASE TMX3"/>
    <property type="match status" value="1"/>
</dbReference>
<evidence type="ECO:0000256" key="2">
    <source>
        <dbReference type="ARBA" id="ARBA00022692"/>
    </source>
</evidence>
<evidence type="ECO:0000256" key="5">
    <source>
        <dbReference type="ARBA" id="ARBA00045246"/>
    </source>
</evidence>
<keyword evidence="4" id="KW-0472">Membrane</keyword>
<dbReference type="PANTHER" id="PTHR46426">
    <property type="entry name" value="PROTEIN DISULFIDE-ISOMERASE TMX3"/>
    <property type="match status" value="1"/>
</dbReference>
<dbReference type="Pfam" id="PF00085">
    <property type="entry name" value="Thioredoxin"/>
    <property type="match status" value="2"/>
</dbReference>
<reference evidence="8" key="1">
    <citation type="journal article" date="2020" name="Fungal Divers.">
        <title>Resolving the Mortierellaceae phylogeny through synthesis of multi-gene phylogenetics and phylogenomics.</title>
        <authorList>
            <person name="Vandepol N."/>
            <person name="Liber J."/>
            <person name="Desiro A."/>
            <person name="Na H."/>
            <person name="Kennedy M."/>
            <person name="Barry K."/>
            <person name="Grigoriev I.V."/>
            <person name="Miller A.N."/>
            <person name="O'Donnell K."/>
            <person name="Stajich J.E."/>
            <person name="Bonito G."/>
        </authorList>
    </citation>
    <scope>NUCLEOTIDE SEQUENCE</scope>
    <source>
        <strain evidence="8">KOD1015</strain>
    </source>
</reference>
<comment type="subcellular location">
    <subcellularLocation>
        <location evidence="1">Endoplasmic reticulum membrane</location>
        <topology evidence="1">Single-pass membrane protein</topology>
    </subcellularLocation>
</comment>
<dbReference type="PROSITE" id="PS51352">
    <property type="entry name" value="THIOREDOXIN_2"/>
    <property type="match status" value="2"/>
</dbReference>
<dbReference type="GO" id="GO:0005789">
    <property type="term" value="C:endoplasmic reticulum membrane"/>
    <property type="evidence" value="ECO:0007669"/>
    <property type="project" value="UniProtKB-SubCell"/>
</dbReference>
<comment type="caution">
    <text evidence="8">The sequence shown here is derived from an EMBL/GenBank/DDBJ whole genome shotgun (WGS) entry which is preliminary data.</text>
</comment>
<sequence length="565" mass="63601">MIDMSIRSILSAAIAIAICSPAIGGVQASEVSKNLDSTSFDSYIAEGATFVKFYSPECVHSQKLAPTWEQVASEHQGWEKTRGFKFGEVDCLTNSDICEDNDVTSYPTMKVFYKGKPVSRYSKKRTAEVLGEFVAAMSAEYINVAEDVNSKEVGEVKVNALGKVITLDQESYDRRIKHGPWFIEYYAPWCGHCKALAPVWELLAEELQGKVNVGKVDCTKNEDICRKNPVPGFPTLLLHQYGRSIEFRKKRTPEGLIEFALGAINPSIEQVELAQIPLIKATNDVSFIYMYDDHTDSKITNIMEKQSQIYYEQINIYGSKDSALADKLSVPRPSLVVLKDNHQIRYEGSLTDDQAIEAWIDQVQNPLVRTLDNSNIGTVLGRSGWSIIGLVELANAEETERTRLELIETALEYQKNIDQHKALDGRHLRFAVLNATQWEGYIRGALKLRLTDLPAVLVINSRDEEFYPFGLDGRRPAVEKEALLKYIREIEEGVLQPRSMLSFVQKGFREVQSRFRIVTQFTGQHPMASMAVGTAFLMALMRLLGGKAPEEDEKKEQEAEHPKAE</sequence>
<gene>
    <name evidence="8" type="ORF">BGW38_000002</name>
</gene>
<evidence type="ECO:0000313" key="8">
    <source>
        <dbReference type="EMBL" id="KAF9586751.1"/>
    </source>
</evidence>
<dbReference type="OrthoDB" id="427280at2759"/>
<feature type="signal peptide" evidence="6">
    <location>
        <begin position="1"/>
        <end position="28"/>
    </location>
</feature>
<keyword evidence="2" id="KW-0812">Transmembrane</keyword>
<dbReference type="InterPro" id="IPR052250">
    <property type="entry name" value="PDI_TMX3"/>
</dbReference>
<keyword evidence="6" id="KW-0732">Signal</keyword>
<evidence type="ECO:0000256" key="3">
    <source>
        <dbReference type="ARBA" id="ARBA00022989"/>
    </source>
</evidence>
<evidence type="ECO:0000256" key="4">
    <source>
        <dbReference type="ARBA" id="ARBA00023136"/>
    </source>
</evidence>
<evidence type="ECO:0000256" key="6">
    <source>
        <dbReference type="SAM" id="SignalP"/>
    </source>
</evidence>
<dbReference type="InterPro" id="IPR017937">
    <property type="entry name" value="Thioredoxin_CS"/>
</dbReference>
<dbReference type="Pfam" id="PF13848">
    <property type="entry name" value="Thioredoxin_6"/>
    <property type="match status" value="1"/>
</dbReference>
<feature type="domain" description="Thioredoxin" evidence="7">
    <location>
        <begin position="133"/>
        <end position="365"/>
    </location>
</feature>
<feature type="chain" id="PRO_5040237783" description="Thioredoxin domain-containing protein" evidence="6">
    <location>
        <begin position="29"/>
        <end position="565"/>
    </location>
</feature>
<feature type="domain" description="Thioredoxin" evidence="7">
    <location>
        <begin position="7"/>
        <end position="130"/>
    </location>
</feature>
<proteinExistence type="predicted"/>
<organism evidence="8 9">
    <name type="scientific">Lunasporangiospora selenospora</name>
    <dbReference type="NCBI Taxonomy" id="979761"/>
    <lineage>
        <taxon>Eukaryota</taxon>
        <taxon>Fungi</taxon>
        <taxon>Fungi incertae sedis</taxon>
        <taxon>Mucoromycota</taxon>
        <taxon>Mortierellomycotina</taxon>
        <taxon>Mortierellomycetes</taxon>
        <taxon>Mortierellales</taxon>
        <taxon>Mortierellaceae</taxon>
        <taxon>Lunasporangiospora</taxon>
    </lineage>
</organism>
<dbReference type="SUPFAM" id="SSF52833">
    <property type="entry name" value="Thioredoxin-like"/>
    <property type="match status" value="3"/>
</dbReference>
<evidence type="ECO:0000313" key="9">
    <source>
        <dbReference type="Proteomes" id="UP000780801"/>
    </source>
</evidence>
<dbReference type="CDD" id="cd02961">
    <property type="entry name" value="PDI_a_family"/>
    <property type="match status" value="1"/>
</dbReference>
<dbReference type="Gene3D" id="3.40.30.10">
    <property type="entry name" value="Glutaredoxin"/>
    <property type="match status" value="3"/>
</dbReference>
<dbReference type="PROSITE" id="PS00194">
    <property type="entry name" value="THIOREDOXIN_1"/>
    <property type="match status" value="1"/>
</dbReference>
<dbReference type="InterPro" id="IPR013766">
    <property type="entry name" value="Thioredoxin_domain"/>
</dbReference>
<dbReference type="Proteomes" id="UP000780801">
    <property type="component" value="Unassembled WGS sequence"/>
</dbReference>